<reference evidence="10 11" key="1">
    <citation type="submission" date="2016-10" db="EMBL/GenBank/DDBJ databases">
        <authorList>
            <person name="de Groot N.N."/>
        </authorList>
    </citation>
    <scope>NUCLEOTIDE SEQUENCE [LARGE SCALE GENOMIC DNA]</scope>
    <source>
        <strain evidence="10 11">DSM 11978</strain>
    </source>
</reference>
<comment type="similarity">
    <text evidence="2">Belongs to the ribonuclease III family.</text>
</comment>
<sequence length="223" mass="25653">MNLYEKFGIKTDNKVLYDTAFTHGSYSTKHDLKYNYERLEFLGDSVLSVIVSEYLYEKYPHYEEGKLTKLRANYVCQFALIYYSHELGLDKYLKVAAKESNLTKNEILSITADIFESFLGAMFLDQGWYFVKRFVSNSIFKFIDANVIFFADYKSAMKEYGDAKDLEVSYKILKECGVPHNKTFITAILIDGEEMGVGKGKNKKEAEQAAAKVAIEKLNIKVF</sequence>
<dbReference type="GO" id="GO:0004525">
    <property type="term" value="F:ribonuclease III activity"/>
    <property type="evidence" value="ECO:0007669"/>
    <property type="project" value="UniProtKB-EC"/>
</dbReference>
<evidence type="ECO:0000256" key="1">
    <source>
        <dbReference type="ARBA" id="ARBA00000109"/>
    </source>
</evidence>
<dbReference type="RefSeq" id="WP_069575063.1">
    <property type="nucleotide sequence ID" value="NZ_FOAK01000007.1"/>
</dbReference>
<evidence type="ECO:0000256" key="5">
    <source>
        <dbReference type="ARBA" id="ARBA00022759"/>
    </source>
</evidence>
<evidence type="ECO:0000259" key="9">
    <source>
        <dbReference type="PROSITE" id="PS50142"/>
    </source>
</evidence>
<protein>
    <recommendedName>
        <fullName evidence="3">ribonuclease III</fullName>
        <ecNumber evidence="3">3.1.26.3</ecNumber>
    </recommendedName>
</protein>
<dbReference type="SUPFAM" id="SSF54768">
    <property type="entry name" value="dsRNA-binding domain-like"/>
    <property type="match status" value="1"/>
</dbReference>
<comment type="catalytic activity">
    <reaction evidence="1">
        <text>Endonucleolytic cleavage to 5'-phosphomonoester.</text>
        <dbReference type="EC" id="3.1.26.3"/>
    </reaction>
</comment>
<feature type="domain" description="RNase III" evidence="9">
    <location>
        <begin position="1"/>
        <end position="127"/>
    </location>
</feature>
<evidence type="ECO:0000256" key="3">
    <source>
        <dbReference type="ARBA" id="ARBA00012177"/>
    </source>
</evidence>
<accession>A0A1H7L135</accession>
<dbReference type="Pfam" id="PF14622">
    <property type="entry name" value="Ribonucleas_3_3"/>
    <property type="match status" value="1"/>
</dbReference>
<evidence type="ECO:0000313" key="11">
    <source>
        <dbReference type="Proteomes" id="UP000199506"/>
    </source>
</evidence>
<keyword evidence="6" id="KW-0378">Hydrolase</keyword>
<dbReference type="EMBL" id="FOAK01000007">
    <property type="protein sequence ID" value="SEK92702.1"/>
    <property type="molecule type" value="Genomic_DNA"/>
</dbReference>
<name>A0A1H7L135_9EURY</name>
<dbReference type="NCBIfam" id="TIGR02191">
    <property type="entry name" value="RNaseIII"/>
    <property type="match status" value="1"/>
</dbReference>
<dbReference type="PROSITE" id="PS00517">
    <property type="entry name" value="RNASE_3_1"/>
    <property type="match status" value="1"/>
</dbReference>
<dbReference type="SUPFAM" id="SSF69065">
    <property type="entry name" value="RNase III domain-like"/>
    <property type="match status" value="1"/>
</dbReference>
<evidence type="ECO:0000256" key="4">
    <source>
        <dbReference type="ARBA" id="ARBA00022722"/>
    </source>
</evidence>
<dbReference type="GO" id="GO:0010468">
    <property type="term" value="P:regulation of gene expression"/>
    <property type="evidence" value="ECO:0007669"/>
    <property type="project" value="TreeGrafter"/>
</dbReference>
<dbReference type="AlphaFoldDB" id="A0A1H7L135"/>
<keyword evidence="5" id="KW-0255">Endonuclease</keyword>
<dbReference type="CDD" id="cd00593">
    <property type="entry name" value="RIBOc"/>
    <property type="match status" value="1"/>
</dbReference>
<evidence type="ECO:0000256" key="6">
    <source>
        <dbReference type="ARBA" id="ARBA00022801"/>
    </source>
</evidence>
<evidence type="ECO:0000313" key="10">
    <source>
        <dbReference type="EMBL" id="SEK92702.1"/>
    </source>
</evidence>
<gene>
    <name evidence="10" type="ORF">SAMN05216439_1674</name>
</gene>
<dbReference type="InterPro" id="IPR011907">
    <property type="entry name" value="RNase_III"/>
</dbReference>
<feature type="domain" description="DRBM" evidence="8">
    <location>
        <begin position="152"/>
        <end position="220"/>
    </location>
</feature>
<proteinExistence type="inferred from homology"/>
<dbReference type="FunFam" id="1.10.1520.10:FF:000001">
    <property type="entry name" value="Ribonuclease 3"/>
    <property type="match status" value="1"/>
</dbReference>
<dbReference type="Proteomes" id="UP000199506">
    <property type="component" value="Unassembled WGS sequence"/>
</dbReference>
<dbReference type="PROSITE" id="PS50142">
    <property type="entry name" value="RNASE_3_2"/>
    <property type="match status" value="1"/>
</dbReference>
<keyword evidence="7" id="KW-0694">RNA-binding</keyword>
<dbReference type="Pfam" id="PF00035">
    <property type="entry name" value="dsrm"/>
    <property type="match status" value="1"/>
</dbReference>
<dbReference type="PANTHER" id="PTHR11207">
    <property type="entry name" value="RIBONUCLEASE III"/>
    <property type="match status" value="1"/>
</dbReference>
<dbReference type="InterPro" id="IPR014720">
    <property type="entry name" value="dsRBD_dom"/>
</dbReference>
<dbReference type="STRING" id="190974.SAMN05216439_1674"/>
<dbReference type="EC" id="3.1.26.3" evidence="3"/>
<dbReference type="OrthoDB" id="106853at2157"/>
<dbReference type="GO" id="GO:0003725">
    <property type="term" value="F:double-stranded RNA binding"/>
    <property type="evidence" value="ECO:0007669"/>
    <property type="project" value="TreeGrafter"/>
</dbReference>
<evidence type="ECO:0000259" key="8">
    <source>
        <dbReference type="PROSITE" id="PS50137"/>
    </source>
</evidence>
<dbReference type="InterPro" id="IPR036389">
    <property type="entry name" value="RNase_III_sf"/>
</dbReference>
<keyword evidence="4" id="KW-0540">Nuclease</keyword>
<dbReference type="PANTHER" id="PTHR11207:SF0">
    <property type="entry name" value="RIBONUCLEASE 3"/>
    <property type="match status" value="1"/>
</dbReference>
<dbReference type="PROSITE" id="PS50137">
    <property type="entry name" value="DS_RBD"/>
    <property type="match status" value="1"/>
</dbReference>
<dbReference type="Gene3D" id="1.10.1520.10">
    <property type="entry name" value="Ribonuclease III domain"/>
    <property type="match status" value="1"/>
</dbReference>
<dbReference type="CDD" id="cd10845">
    <property type="entry name" value="DSRM_RNAse_III_family"/>
    <property type="match status" value="1"/>
</dbReference>
<dbReference type="Gene3D" id="3.30.160.20">
    <property type="match status" value="1"/>
</dbReference>
<dbReference type="GO" id="GO:0006364">
    <property type="term" value="P:rRNA processing"/>
    <property type="evidence" value="ECO:0007669"/>
    <property type="project" value="InterPro"/>
</dbReference>
<evidence type="ECO:0000256" key="7">
    <source>
        <dbReference type="ARBA" id="ARBA00022884"/>
    </source>
</evidence>
<evidence type="ECO:0000256" key="2">
    <source>
        <dbReference type="ARBA" id="ARBA00010183"/>
    </source>
</evidence>
<dbReference type="SMART" id="SM00358">
    <property type="entry name" value="DSRM"/>
    <property type="match status" value="1"/>
</dbReference>
<organism evidence="10 11">
    <name type="scientific">Methanobrevibacter gottschalkii</name>
    <dbReference type="NCBI Taxonomy" id="190974"/>
    <lineage>
        <taxon>Archaea</taxon>
        <taxon>Methanobacteriati</taxon>
        <taxon>Methanobacteriota</taxon>
        <taxon>Methanomada group</taxon>
        <taxon>Methanobacteria</taxon>
        <taxon>Methanobacteriales</taxon>
        <taxon>Methanobacteriaceae</taxon>
        <taxon>Methanobrevibacter</taxon>
    </lineage>
</organism>
<dbReference type="SMART" id="SM00535">
    <property type="entry name" value="RIBOc"/>
    <property type="match status" value="1"/>
</dbReference>
<dbReference type="HAMAP" id="MF_00104">
    <property type="entry name" value="RNase_III"/>
    <property type="match status" value="1"/>
</dbReference>
<dbReference type="InterPro" id="IPR000999">
    <property type="entry name" value="RNase_III_dom"/>
</dbReference>